<accession>A0ABQ0A586</accession>
<dbReference type="InterPro" id="IPR007780">
    <property type="entry name" value="NAD_Glu_DH_bac"/>
</dbReference>
<proteinExistence type="predicted"/>
<dbReference type="InterPro" id="IPR049056">
    <property type="entry name" value="NAD_Glu_DH_HM3"/>
</dbReference>
<feature type="domain" description="NAD-glutamate dehydrogenase catalytic" evidence="2">
    <location>
        <begin position="730"/>
        <end position="1223"/>
    </location>
</feature>
<dbReference type="PANTHER" id="PTHR43403">
    <property type="entry name" value="NAD-SPECIFIC GLUTAMATE DEHYDROGENASE"/>
    <property type="match status" value="1"/>
</dbReference>
<dbReference type="Pfam" id="PF05088">
    <property type="entry name" value="Bac_GDH_CD"/>
    <property type="match status" value="1"/>
</dbReference>
<name>A0ABQ0A586_9GAMM</name>
<protein>
    <submittedName>
        <fullName evidence="7">NAD-glutamate dehydrogenase GdhB</fullName>
    </submittedName>
</protein>
<feature type="domain" description="NAD-specific glutamate dehydrogenase C-terminal" evidence="3">
    <location>
        <begin position="1268"/>
        <end position="1608"/>
    </location>
</feature>
<dbReference type="PIRSF" id="PIRSF036761">
    <property type="entry name" value="GDH_Mll4104"/>
    <property type="match status" value="1"/>
</dbReference>
<dbReference type="Pfam" id="PF21079">
    <property type="entry name" value="GDH_HM2"/>
    <property type="match status" value="1"/>
</dbReference>
<dbReference type="Pfam" id="PF21075">
    <property type="entry name" value="GDH_ACT1"/>
    <property type="match status" value="1"/>
</dbReference>
<dbReference type="InterPro" id="IPR049062">
    <property type="entry name" value="NAD_Glu_DH_ACT2"/>
</dbReference>
<dbReference type="InterPro" id="IPR036291">
    <property type="entry name" value="NAD(P)-bd_dom_sf"/>
</dbReference>
<dbReference type="InterPro" id="IPR049058">
    <property type="entry name" value="NAD_Glu_DH_HM2"/>
</dbReference>
<evidence type="ECO:0000259" key="5">
    <source>
        <dbReference type="Pfam" id="PF21076"/>
    </source>
</evidence>
<sequence>MSDTSTPTKTIVLDQLAEDIKKRIEGKEADKVIQLSKQIFNVLPSDELIKEDRSRLCAKVLSLWQKFRVRSDAYPQIDVFNPVLDEHGWQSNYTVIQILSCDMPFIVDSISVALTQHSYSIHSLCNGVISTRRSEAGELIDIVDNDSGAPLESAVYIEIDRLTSSTTINELRNQLIQVLSDVTLVTGDHRDMLVRANELKARISGTVDTKTIDTKTIDAKTQQDSLVSSAETAALLAWLEQDNFVFLAYKEVIANTSVTPVVVQDSSLGLWRSNQGDPNVDADLYKSTNEAVFFGKDNHRASVHRFTHSDYLIFREFDSNGEVAKEHHFLGLFTSRVYRQSLQAIPVVRKKAQAVLHATGFERGGHNYKLVEHILDDLPREELLLASVEELLSTVTQVFEIGKRHAPHLLIRPAHKNGYYSCLYYVPRDLFNTALRARVQEILVCECNAFDVELSAQFSESTLFRTHFMLYVNTDQQPVDTAMVSAKVLEASRSWDEDLRVQLLESLGQQSGSVINNAFNGGFPPAYKEHFSAENAANDIRILQELTDSNRLALRFYQPIIVDESELRFKIYSLDNGVVLSDVIPILEKLGMRVLSEHPYAIQSHCGRSYSISDFKVCCAVADQDKLQSSKQLVQDAFSQIWSGVVESDRFNQLIVCTQIPWRDVALLRAYSRYMKQIHFGFSQSFIADTLARYPAITKQLVSLFQARFNPELQSKNTEGESEITLEQAIIDDLESVGSLNDDRILRRFLNLIKATLRTNFFQRENKILKTYFSFKLDPQQIPDIPLPCPKFEVFVYSPKVEGVHLRSGSVARGGLRWSDRLEDYRTEVLGLVKAQQVKNSVIVPTGAKGCFIVKQQPVVQTREALQEEGIACYRLYIQGLLDLTDNLVDGQVVTPDHVVRHDGDDTYLVVAADKGTATFSDIANDLANDYGFWLGDAFASGGSEGYDHKKMGITAKGAWESVKRHFYERGVDVQTQEFTVLGIGDMGGDVFGNGMLLSEKIRLVAAFNHKHIFIDPMPNAETSYLERKRLFELPRSSWLDYNRDLISDGGGIFSRASKWVYISPEMKSAFGIEANRLTPNDFIKALLKSPVDLLWNGGIGTYVKSSGETHLEVGDKSNDNLRVNGCELQCKVLGEGGNLGATQLGRIEFSQHGGAANTDFIDNAGGVDCSDHEVNIKILLNELVQQGDLTIKQRNQLLRDMSDEVSDLVLKNNYRQALALNIAESSAVASVDDYIRLIKRLESEGKLDRALEFLPTTKALYKRKEEGKALTRPELSVLISYCKIELKQALTHSWLTSDPEFSEEISTAFPARLSQEFPDAVKQHRLRREIIATQIANDLVNRVGITFVDAIRNITGADYSQIAAAYLIVRKIYKIEARWSEIECLSSDVASDTKVDMMNNLIVLMRRATYWFLRHHRYNLGLSNFVKLYETNLEKVSSSVESLSAIIPQDRWQLKFNDYQQKNIPELLNAFCASAGSQYWLLDIIDIAEHQNQTINSVASVYFELGGELHLTWLDDQIRQAKAVNHWQVLASISYRNDLDHQLRQLTTSVFNTHKNNDASDITVKSLLSDWYESKRTLILRWRRTLQDIQDSKVNDSTAFSVALSVLLELV</sequence>
<evidence type="ECO:0000259" key="3">
    <source>
        <dbReference type="Pfam" id="PF21074"/>
    </source>
</evidence>
<dbReference type="Pfam" id="PF21078">
    <property type="entry name" value="GDH_HM3"/>
    <property type="match status" value="1"/>
</dbReference>
<comment type="caution">
    <text evidence="7">The sequence shown here is derived from an EMBL/GenBank/DDBJ whole genome shotgun (WGS) entry which is preliminary data.</text>
</comment>
<dbReference type="Pfam" id="PF21077">
    <property type="entry name" value="GDH_ACT3"/>
    <property type="match status" value="1"/>
</dbReference>
<dbReference type="InterPro" id="IPR049059">
    <property type="entry name" value="NAD_Glu_DH_HM1"/>
</dbReference>
<dbReference type="Pfam" id="PF21073">
    <property type="entry name" value="GDH_HM1"/>
    <property type="match status" value="1"/>
</dbReference>
<dbReference type="PANTHER" id="PTHR43403:SF1">
    <property type="entry name" value="NAD-SPECIFIC GLUTAMATE DEHYDROGENASE"/>
    <property type="match status" value="1"/>
</dbReference>
<evidence type="ECO:0000256" key="1">
    <source>
        <dbReference type="ARBA" id="ARBA00023002"/>
    </source>
</evidence>
<dbReference type="InterPro" id="IPR049064">
    <property type="entry name" value="NAD_Glu_DH_ACT3"/>
</dbReference>
<evidence type="ECO:0000259" key="4">
    <source>
        <dbReference type="Pfam" id="PF21075"/>
    </source>
</evidence>
<feature type="domain" description="NAD-glutamate dehydrogenase ACT2" evidence="5">
    <location>
        <begin position="409"/>
        <end position="496"/>
    </location>
</feature>
<evidence type="ECO:0000313" key="7">
    <source>
        <dbReference type="EMBL" id="GAA6166805.1"/>
    </source>
</evidence>
<gene>
    <name evidence="7" type="primary">gdhB_1</name>
    <name evidence="7" type="ORF">NBRC116591_06150</name>
</gene>
<evidence type="ECO:0000313" key="8">
    <source>
        <dbReference type="Proteomes" id="UP001465153"/>
    </source>
</evidence>
<feature type="domain" description="NAD-glutamate dehydrogenase ACT3" evidence="6">
    <location>
        <begin position="552"/>
        <end position="622"/>
    </location>
</feature>
<dbReference type="Gene3D" id="3.40.50.720">
    <property type="entry name" value="NAD(P)-binding Rossmann-like Domain"/>
    <property type="match status" value="1"/>
</dbReference>
<evidence type="ECO:0000259" key="2">
    <source>
        <dbReference type="Pfam" id="PF05088"/>
    </source>
</evidence>
<dbReference type="InterPro" id="IPR028971">
    <property type="entry name" value="NAD-GDH_cat"/>
</dbReference>
<dbReference type="Pfam" id="PF21074">
    <property type="entry name" value="GDH_C"/>
    <property type="match status" value="1"/>
</dbReference>
<dbReference type="Pfam" id="PF21076">
    <property type="entry name" value="GDH_ACT2"/>
    <property type="match status" value="1"/>
</dbReference>
<dbReference type="InterPro" id="IPR046346">
    <property type="entry name" value="Aminoacid_DH-like_N_sf"/>
</dbReference>
<dbReference type="InterPro" id="IPR048381">
    <property type="entry name" value="GDH_C"/>
</dbReference>
<keyword evidence="8" id="KW-1185">Reference proteome</keyword>
<reference evidence="7 8" key="1">
    <citation type="submission" date="2024-04" db="EMBL/GenBank/DDBJ databases">
        <title>Draft genome sequence of Sessilibacter corallicola NBRC 116591.</title>
        <authorList>
            <person name="Miyakawa T."/>
            <person name="Kusuya Y."/>
            <person name="Miura T."/>
        </authorList>
    </citation>
    <scope>NUCLEOTIDE SEQUENCE [LARGE SCALE GENOMIC DNA]</scope>
    <source>
        <strain evidence="7 8">KU-00831-HH</strain>
    </source>
</reference>
<dbReference type="InterPro" id="IPR024727">
    <property type="entry name" value="NAD_Glu_DH_N_ACT1"/>
</dbReference>
<keyword evidence="1" id="KW-0560">Oxidoreductase</keyword>
<organism evidence="7 8">
    <name type="scientific">Sessilibacter corallicola</name>
    <dbReference type="NCBI Taxonomy" id="2904075"/>
    <lineage>
        <taxon>Bacteria</taxon>
        <taxon>Pseudomonadati</taxon>
        <taxon>Pseudomonadota</taxon>
        <taxon>Gammaproteobacteria</taxon>
        <taxon>Cellvibrionales</taxon>
        <taxon>Cellvibrionaceae</taxon>
        <taxon>Sessilibacter</taxon>
    </lineage>
</organism>
<feature type="domain" description="NAD-glutamate dehydrogenase N-terminal ACT1" evidence="4">
    <location>
        <begin position="37"/>
        <end position="175"/>
    </location>
</feature>
<dbReference type="RefSeq" id="WP_353301646.1">
    <property type="nucleotide sequence ID" value="NZ_BAABWN010000002.1"/>
</dbReference>
<dbReference type="Proteomes" id="UP001465153">
    <property type="component" value="Unassembled WGS sequence"/>
</dbReference>
<dbReference type="SUPFAM" id="SSF51735">
    <property type="entry name" value="NAD(P)-binding Rossmann-fold domains"/>
    <property type="match status" value="1"/>
</dbReference>
<evidence type="ECO:0000259" key="6">
    <source>
        <dbReference type="Pfam" id="PF21077"/>
    </source>
</evidence>
<dbReference type="SUPFAM" id="SSF53223">
    <property type="entry name" value="Aminoacid dehydrogenase-like, N-terminal domain"/>
    <property type="match status" value="1"/>
</dbReference>
<dbReference type="EMBL" id="BAABWN010000002">
    <property type="protein sequence ID" value="GAA6166805.1"/>
    <property type="molecule type" value="Genomic_DNA"/>
</dbReference>